<dbReference type="Gene3D" id="3.40.50.2000">
    <property type="entry name" value="Glycogen Phosphorylase B"/>
    <property type="match status" value="2"/>
</dbReference>
<dbReference type="PANTHER" id="PTHR45947:SF3">
    <property type="entry name" value="SULFOQUINOVOSYL TRANSFERASE SQD2"/>
    <property type="match status" value="1"/>
</dbReference>
<dbReference type="GO" id="GO:0016757">
    <property type="term" value="F:glycosyltransferase activity"/>
    <property type="evidence" value="ECO:0007669"/>
    <property type="project" value="InterPro"/>
</dbReference>
<evidence type="ECO:0000313" key="2">
    <source>
        <dbReference type="EMBL" id="GAI91074.1"/>
    </source>
</evidence>
<dbReference type="AlphaFoldDB" id="X1UFH0"/>
<sequence length="142" mass="16350">MRRASIFTVVSLKLRDYYKETYDREVYYIPNGVTIQDNGPSPESGNQKDLVFAAGRIIPLKGCHTMLKALIKINFPGPVKIIGNIDQMPSYKKELQELAKDLDVEFMGLIREKTRLLEIIRDAKFFIFPSYNENMSIMLLEA</sequence>
<protein>
    <recommendedName>
        <fullName evidence="1">Glycosyl transferase family 1 domain-containing protein</fullName>
    </recommendedName>
</protein>
<feature type="non-terminal residue" evidence="2">
    <location>
        <position position="142"/>
    </location>
</feature>
<accession>X1UFH0</accession>
<dbReference type="PANTHER" id="PTHR45947">
    <property type="entry name" value="SULFOQUINOVOSYL TRANSFERASE SQD2"/>
    <property type="match status" value="1"/>
</dbReference>
<name>X1UFH0_9ZZZZ</name>
<comment type="caution">
    <text evidence="2">The sequence shown here is derived from an EMBL/GenBank/DDBJ whole genome shotgun (WGS) entry which is preliminary data.</text>
</comment>
<dbReference type="InterPro" id="IPR050194">
    <property type="entry name" value="Glycosyltransferase_grp1"/>
</dbReference>
<dbReference type="Pfam" id="PF00534">
    <property type="entry name" value="Glycos_transf_1"/>
    <property type="match status" value="1"/>
</dbReference>
<feature type="domain" description="Glycosyl transferase family 1" evidence="1">
    <location>
        <begin position="44"/>
        <end position="142"/>
    </location>
</feature>
<evidence type="ECO:0000259" key="1">
    <source>
        <dbReference type="Pfam" id="PF00534"/>
    </source>
</evidence>
<proteinExistence type="predicted"/>
<organism evidence="2">
    <name type="scientific">marine sediment metagenome</name>
    <dbReference type="NCBI Taxonomy" id="412755"/>
    <lineage>
        <taxon>unclassified sequences</taxon>
        <taxon>metagenomes</taxon>
        <taxon>ecological metagenomes</taxon>
    </lineage>
</organism>
<reference evidence="2" key="1">
    <citation type="journal article" date="2014" name="Front. Microbiol.">
        <title>High frequency of phylogenetically diverse reductive dehalogenase-homologous genes in deep subseafloor sedimentary metagenomes.</title>
        <authorList>
            <person name="Kawai M."/>
            <person name="Futagami T."/>
            <person name="Toyoda A."/>
            <person name="Takaki Y."/>
            <person name="Nishi S."/>
            <person name="Hori S."/>
            <person name="Arai W."/>
            <person name="Tsubouchi T."/>
            <person name="Morono Y."/>
            <person name="Uchiyama I."/>
            <person name="Ito T."/>
            <person name="Fujiyama A."/>
            <person name="Inagaki F."/>
            <person name="Takami H."/>
        </authorList>
    </citation>
    <scope>NUCLEOTIDE SEQUENCE</scope>
    <source>
        <strain evidence="2">Expedition CK06-06</strain>
    </source>
</reference>
<gene>
    <name evidence="2" type="ORF">S12H4_32520</name>
</gene>
<dbReference type="EMBL" id="BARW01019077">
    <property type="protein sequence ID" value="GAI91074.1"/>
    <property type="molecule type" value="Genomic_DNA"/>
</dbReference>
<dbReference type="SUPFAM" id="SSF53756">
    <property type="entry name" value="UDP-Glycosyltransferase/glycogen phosphorylase"/>
    <property type="match status" value="1"/>
</dbReference>
<dbReference type="InterPro" id="IPR001296">
    <property type="entry name" value="Glyco_trans_1"/>
</dbReference>